<evidence type="ECO:0000256" key="2">
    <source>
        <dbReference type="ARBA" id="ARBA00023002"/>
    </source>
</evidence>
<proteinExistence type="inferred from homology"/>
<comment type="similarity">
    <text evidence="1">Belongs to the short-chain dehydrogenases/reductases (SDR) family.</text>
</comment>
<dbReference type="Pfam" id="PF00106">
    <property type="entry name" value="adh_short"/>
    <property type="match status" value="1"/>
</dbReference>
<dbReference type="Gene3D" id="3.40.50.720">
    <property type="entry name" value="NAD(P)-binding Rossmann-like Domain"/>
    <property type="match status" value="1"/>
</dbReference>
<evidence type="ECO:0000313" key="4">
    <source>
        <dbReference type="Proteomes" id="UP001610446"/>
    </source>
</evidence>
<dbReference type="SUPFAM" id="SSF51735">
    <property type="entry name" value="NAD(P)-binding Rossmann-fold domains"/>
    <property type="match status" value="1"/>
</dbReference>
<name>A0ABR4J614_9EURO</name>
<keyword evidence="4" id="KW-1185">Reference proteome</keyword>
<sequence>MDLSGKTAVVTGSNTGIGFECCKQLLELGVGRLIIAVRSLIKGERAKQQLLSNKAAANYQIVVCKLDLSSYDSILAFVDYTNTLDQLHIVINNAGVCKRAFALDPKTGHEESIQVNYIGNALLVILMIPVLQPKNPADRPGRITFVSSDTPAWAEFKEKDSTPLLKAFDKRESFKFGDRYATSKLLGQLFLKELAKHVPSSVVVINAPNPGLCKSGLDRDFKGSVVGYAARFMQFLIARDAATGARALVDAAVNHGQASHGQYVEDGKVVPMAPFVYQPRGETIARQLWHETMEELAFAGVSEIISGLIK</sequence>
<comment type="caution">
    <text evidence="3">The sequence shown here is derived from an EMBL/GenBank/DDBJ whole genome shotgun (WGS) entry which is preliminary data.</text>
</comment>
<reference evidence="3 4" key="1">
    <citation type="submission" date="2024-07" db="EMBL/GenBank/DDBJ databases">
        <title>Section-level genome sequencing and comparative genomics of Aspergillus sections Usti and Cavernicolus.</title>
        <authorList>
            <consortium name="Lawrence Berkeley National Laboratory"/>
            <person name="Nybo J.L."/>
            <person name="Vesth T.C."/>
            <person name="Theobald S."/>
            <person name="Frisvad J.C."/>
            <person name="Larsen T.O."/>
            <person name="Kjaerboelling I."/>
            <person name="Rothschild-Mancinelli K."/>
            <person name="Lyhne E.K."/>
            <person name="Kogle M.E."/>
            <person name="Barry K."/>
            <person name="Clum A."/>
            <person name="Na H."/>
            <person name="Ledsgaard L."/>
            <person name="Lin J."/>
            <person name="Lipzen A."/>
            <person name="Kuo A."/>
            <person name="Riley R."/>
            <person name="Mondo S."/>
            <person name="Labutti K."/>
            <person name="Haridas S."/>
            <person name="Pangalinan J."/>
            <person name="Salamov A.A."/>
            <person name="Simmons B.A."/>
            <person name="Magnuson J.K."/>
            <person name="Chen J."/>
            <person name="Drula E."/>
            <person name="Henrissat B."/>
            <person name="Wiebenga A."/>
            <person name="Lubbers R.J."/>
            <person name="Gomes A.C."/>
            <person name="Makela M.R."/>
            <person name="Stajich J."/>
            <person name="Grigoriev I.V."/>
            <person name="Mortensen U.H."/>
            <person name="De Vries R.P."/>
            <person name="Baker S.E."/>
            <person name="Andersen M.R."/>
        </authorList>
    </citation>
    <scope>NUCLEOTIDE SEQUENCE [LARGE SCALE GENOMIC DNA]</scope>
    <source>
        <strain evidence="3 4">CBS 123904</strain>
    </source>
</reference>
<dbReference type="InterPro" id="IPR002347">
    <property type="entry name" value="SDR_fam"/>
</dbReference>
<evidence type="ECO:0000256" key="1">
    <source>
        <dbReference type="ARBA" id="ARBA00006484"/>
    </source>
</evidence>
<keyword evidence="2" id="KW-0560">Oxidoreductase</keyword>
<dbReference type="PANTHER" id="PTHR43157:SF31">
    <property type="entry name" value="PHOSPHATIDYLINOSITOL-GLYCAN BIOSYNTHESIS CLASS F PROTEIN"/>
    <property type="match status" value="1"/>
</dbReference>
<accession>A0ABR4J614</accession>
<protein>
    <submittedName>
        <fullName evidence="3">Uncharacterized protein</fullName>
    </submittedName>
</protein>
<gene>
    <name evidence="3" type="ORF">BJY01DRAFT_223657</name>
</gene>
<dbReference type="InterPro" id="IPR036291">
    <property type="entry name" value="NAD(P)-bd_dom_sf"/>
</dbReference>
<dbReference type="Proteomes" id="UP001610446">
    <property type="component" value="Unassembled WGS sequence"/>
</dbReference>
<dbReference type="PANTHER" id="PTHR43157">
    <property type="entry name" value="PHOSPHATIDYLINOSITOL-GLYCAN BIOSYNTHESIS CLASS F PROTEIN-RELATED"/>
    <property type="match status" value="1"/>
</dbReference>
<dbReference type="EMBL" id="JBFXLU010000203">
    <property type="protein sequence ID" value="KAL2835495.1"/>
    <property type="molecule type" value="Genomic_DNA"/>
</dbReference>
<dbReference type="PRINTS" id="PR00081">
    <property type="entry name" value="GDHRDH"/>
</dbReference>
<organism evidence="3 4">
    <name type="scientific">Aspergillus pseudoustus</name>
    <dbReference type="NCBI Taxonomy" id="1810923"/>
    <lineage>
        <taxon>Eukaryota</taxon>
        <taxon>Fungi</taxon>
        <taxon>Dikarya</taxon>
        <taxon>Ascomycota</taxon>
        <taxon>Pezizomycotina</taxon>
        <taxon>Eurotiomycetes</taxon>
        <taxon>Eurotiomycetidae</taxon>
        <taxon>Eurotiales</taxon>
        <taxon>Aspergillaceae</taxon>
        <taxon>Aspergillus</taxon>
        <taxon>Aspergillus subgen. Nidulantes</taxon>
    </lineage>
</organism>
<evidence type="ECO:0000313" key="3">
    <source>
        <dbReference type="EMBL" id="KAL2835495.1"/>
    </source>
</evidence>